<feature type="repeat" description="WD" evidence="3">
    <location>
        <begin position="947"/>
        <end position="988"/>
    </location>
</feature>
<dbReference type="InterPro" id="IPR020472">
    <property type="entry name" value="WD40_PAC1"/>
</dbReference>
<organism evidence="6 7">
    <name type="scientific">Ephemerocybe angulata</name>
    <dbReference type="NCBI Taxonomy" id="980116"/>
    <lineage>
        <taxon>Eukaryota</taxon>
        <taxon>Fungi</taxon>
        <taxon>Dikarya</taxon>
        <taxon>Basidiomycota</taxon>
        <taxon>Agaricomycotina</taxon>
        <taxon>Agaricomycetes</taxon>
        <taxon>Agaricomycetidae</taxon>
        <taxon>Agaricales</taxon>
        <taxon>Agaricineae</taxon>
        <taxon>Psathyrellaceae</taxon>
        <taxon>Ephemerocybe</taxon>
    </lineage>
</organism>
<name>A0A8H5BVJ2_9AGAR</name>
<evidence type="ECO:0000256" key="4">
    <source>
        <dbReference type="SAM" id="MobiDB-lite"/>
    </source>
</evidence>
<dbReference type="Gene3D" id="3.40.50.300">
    <property type="entry name" value="P-loop containing nucleotide triphosphate hydrolases"/>
    <property type="match status" value="1"/>
</dbReference>
<dbReference type="InterPro" id="IPR036322">
    <property type="entry name" value="WD40_repeat_dom_sf"/>
</dbReference>
<evidence type="ECO:0000256" key="3">
    <source>
        <dbReference type="PROSITE-ProRule" id="PRU00221"/>
    </source>
</evidence>
<feature type="compositionally biased region" description="Low complexity" evidence="4">
    <location>
        <begin position="56"/>
        <end position="70"/>
    </location>
</feature>
<dbReference type="InterPro" id="IPR027417">
    <property type="entry name" value="P-loop_NTPase"/>
</dbReference>
<keyword evidence="2" id="KW-0677">Repeat</keyword>
<feature type="domain" description="NACHT" evidence="5">
    <location>
        <begin position="330"/>
        <end position="477"/>
    </location>
</feature>
<feature type="repeat" description="WD" evidence="3">
    <location>
        <begin position="1162"/>
        <end position="1203"/>
    </location>
</feature>
<feature type="repeat" description="WD" evidence="3">
    <location>
        <begin position="1388"/>
        <end position="1420"/>
    </location>
</feature>
<dbReference type="InterPro" id="IPR050505">
    <property type="entry name" value="WDR55/POC1"/>
</dbReference>
<dbReference type="SMART" id="SM00320">
    <property type="entry name" value="WD40"/>
    <property type="match status" value="14"/>
</dbReference>
<dbReference type="InterPro" id="IPR059179">
    <property type="entry name" value="MLKL-like_MCAfunc"/>
</dbReference>
<feature type="repeat" description="WD" evidence="3">
    <location>
        <begin position="870"/>
        <end position="902"/>
    </location>
</feature>
<evidence type="ECO:0000313" key="6">
    <source>
        <dbReference type="EMBL" id="KAF5330210.1"/>
    </source>
</evidence>
<dbReference type="PROSITE" id="PS50837">
    <property type="entry name" value="NACHT"/>
    <property type="match status" value="1"/>
</dbReference>
<evidence type="ECO:0000256" key="2">
    <source>
        <dbReference type="ARBA" id="ARBA00022737"/>
    </source>
</evidence>
<feature type="repeat" description="WD" evidence="3">
    <location>
        <begin position="1334"/>
        <end position="1375"/>
    </location>
</feature>
<proteinExistence type="predicted"/>
<dbReference type="PROSITE" id="PS50294">
    <property type="entry name" value="WD_REPEATS_REGION"/>
    <property type="match status" value="13"/>
</dbReference>
<gene>
    <name evidence="6" type="ORF">D9611_010555</name>
</gene>
<dbReference type="CDD" id="cd00200">
    <property type="entry name" value="WD40"/>
    <property type="match status" value="2"/>
</dbReference>
<dbReference type="PRINTS" id="PR00320">
    <property type="entry name" value="GPROTEINBRPT"/>
</dbReference>
<dbReference type="Proteomes" id="UP000541558">
    <property type="component" value="Unassembled WGS sequence"/>
</dbReference>
<dbReference type="Gene3D" id="2.130.10.10">
    <property type="entry name" value="YVTN repeat-like/Quinoprotein amine dehydrogenase"/>
    <property type="match status" value="5"/>
</dbReference>
<evidence type="ECO:0000259" key="5">
    <source>
        <dbReference type="PROSITE" id="PS50837"/>
    </source>
</evidence>
<reference evidence="6 7" key="1">
    <citation type="journal article" date="2020" name="ISME J.">
        <title>Uncovering the hidden diversity of litter-decomposition mechanisms in mushroom-forming fungi.</title>
        <authorList>
            <person name="Floudas D."/>
            <person name="Bentzer J."/>
            <person name="Ahren D."/>
            <person name="Johansson T."/>
            <person name="Persson P."/>
            <person name="Tunlid A."/>
        </authorList>
    </citation>
    <scope>NUCLEOTIDE SEQUENCE [LARGE SCALE GENOMIC DNA]</scope>
    <source>
        <strain evidence="6 7">CBS 175.51</strain>
    </source>
</reference>
<keyword evidence="1 3" id="KW-0853">WD repeat</keyword>
<evidence type="ECO:0000256" key="1">
    <source>
        <dbReference type="ARBA" id="ARBA00022574"/>
    </source>
</evidence>
<dbReference type="CDD" id="cd21037">
    <property type="entry name" value="MLKL_NTD"/>
    <property type="match status" value="1"/>
</dbReference>
<keyword evidence="7" id="KW-1185">Reference proteome</keyword>
<feature type="repeat" description="WD" evidence="3">
    <location>
        <begin position="904"/>
        <end position="945"/>
    </location>
</feature>
<dbReference type="EMBL" id="JAACJK010000116">
    <property type="protein sequence ID" value="KAF5330210.1"/>
    <property type="molecule type" value="Genomic_DNA"/>
</dbReference>
<feature type="region of interest" description="Disordered" evidence="4">
    <location>
        <begin position="15"/>
        <end position="88"/>
    </location>
</feature>
<dbReference type="SUPFAM" id="SSF50978">
    <property type="entry name" value="WD40 repeat-like"/>
    <property type="match status" value="3"/>
</dbReference>
<feature type="repeat" description="WD" evidence="3">
    <location>
        <begin position="1076"/>
        <end position="1117"/>
    </location>
</feature>
<dbReference type="InterPro" id="IPR019775">
    <property type="entry name" value="WD40_repeat_CS"/>
</dbReference>
<dbReference type="InterPro" id="IPR015943">
    <property type="entry name" value="WD40/YVTN_repeat-like_dom_sf"/>
</dbReference>
<feature type="repeat" description="WD" evidence="3">
    <location>
        <begin position="1291"/>
        <end position="1332"/>
    </location>
</feature>
<sequence length="1484" mass="162160">MYRIWNGLTVVTPPLQLESLPPTSANSPPAQMDPPDRHGPPRKRDQVKGWLKKHLTGSTTPSPSLSPALSQTNLSKDQTPRPFPGTAAKAGAGVNVSLMCESPSTGHNFYEGVKTTLRAIERAADVFTPLKSTAAALLVICDTIDAYGKNREEFERLLKRVDVISSIMASWPKDASQGAEDRFNGLSRTLVDMQKLLTNKIDEDRSKLERAMLTAQDGQEVLKITREIELAMEIGLFEATATNERRTLQIVDNIGWIKDRFCIIEDTAGAQRNIEAAVEFLWKTELLNKLGNVNIGEYNNPKRGSECVPGTRLSLLSMLLAWAEVQLSPHLFWLNGLAGTGKTAVAKTLCSKLKERGLLGATHFCTVKESELRNVYLIIPTLAKILAQEHPKFGAALQQLLADDGACRNPTNMRLKDQYAKLILQPAEQAFRSDEVVVLCVDALDECDDKDAIEDFIAAILSQTPKTSIKFFLTSRPERALRQPFKKFDSTQHKSLRLHEIDAKDVHADIALFLDNCFKRNTEIYEQYQQSWPPPEIEKIAEYSGNLFIVASTAFKYITSSNGLCVHRFQQFIQRSSDLKSKGIDTLYHGILAEAFKDLEDDEATLVHSGLSLLITAQKPLSVHDYGALLGTTVQNVRGAFNALHSVVQIPEDGKNDATISIFHASFFDYITSEMLRAQRWAVIVSIAHSSTAEACFRIMGSLLHFGVSGAHTSYKSNDDQPMRLSISSELAYACTAWGEHVMYAGVNDHWQSKLRGFVSGPMVLYWLEALSVVRNVQYAYAILWRLSKILGPTELGILLSDVGDFAHNFQTPISHSVPHLYLSALPCYSAIKKPNQALFPEFTGVPKLHHRPLGGRHVLTVNGGHSTYSVAFSPDSKYFASGDGDYVVRIFNAQTGQMVVGPFKGHTGCVTSVAFSPDGKKIASGSLDKTVRVWDAQTAQPALEPLTGHTDKVNSVGFSPDGRYVVSGSDDETVRVWDAQTGQPAFDLSAIQTDAVKSVGFSPNGRYIIFGSADNTVQVWDTQTRQSALDPFTGHTDMVRSVAFSPDGRKIVSGSYDHTIRVWDAQTGLPVSDPFTGHTDCVWSVAFSPDGSHIVSGSFDGTVQVWDAQTGQPALDTFTGHTSWVYSVAFSPNGRHVISGSHDETIRVWDLQTSQAASDSGRGHTGAVNSVSFSPDGRYIVSGSYDKTVGVWDAQTGQPALDPYTGHSGSVQSVVFSPDGRHIVSGSGDHTIQVWDVQTGQVVLDPFRGHGHGVTSVAISPDGRQIVSGSFDKTVRVWDARTGKPALDPFTGHTRSVCSVAFSSDGWHIVSGSADKTARVWDVQTGQPTLGPFKGHSDWVRSVVFSPDGKHVASGSDDKTIQVWDTQTGQVAVGPFSGHTEFVLSESVAFSPDGRYILSGSEDRTVRVWNVQTGKAAFDPFVGHTDDIKSVVFSPDGSCVASGSRDKTVRVWKLPQALGARESQEHGFLHEYPKGAPGFKKIT</sequence>
<evidence type="ECO:0000313" key="7">
    <source>
        <dbReference type="Proteomes" id="UP000541558"/>
    </source>
</evidence>
<dbReference type="InterPro" id="IPR007111">
    <property type="entry name" value="NACHT_NTPase"/>
</dbReference>
<feature type="compositionally biased region" description="Basic and acidic residues" evidence="4">
    <location>
        <begin position="34"/>
        <end position="47"/>
    </location>
</feature>
<dbReference type="PROSITE" id="PS50082">
    <property type="entry name" value="WD_REPEATS_2"/>
    <property type="match status" value="14"/>
</dbReference>
<dbReference type="Pfam" id="PF00400">
    <property type="entry name" value="WD40"/>
    <property type="match status" value="14"/>
</dbReference>
<feature type="repeat" description="WD" evidence="3">
    <location>
        <begin position="1119"/>
        <end position="1160"/>
    </location>
</feature>
<dbReference type="PANTHER" id="PTHR44019:SF8">
    <property type="entry name" value="POC1 CENTRIOLAR PROTEIN HOMOLOG"/>
    <property type="match status" value="1"/>
</dbReference>
<comment type="caution">
    <text evidence="6">The sequence shown here is derived from an EMBL/GenBank/DDBJ whole genome shotgun (WGS) entry which is preliminary data.</text>
</comment>
<feature type="repeat" description="WD" evidence="3">
    <location>
        <begin position="1033"/>
        <end position="1074"/>
    </location>
</feature>
<feature type="repeat" description="WD" evidence="3">
    <location>
        <begin position="1205"/>
        <end position="1246"/>
    </location>
</feature>
<dbReference type="OrthoDB" id="538223at2759"/>
<accession>A0A8H5BVJ2</accession>
<dbReference type="Pfam" id="PF24883">
    <property type="entry name" value="NPHP3_N"/>
    <property type="match status" value="1"/>
</dbReference>
<dbReference type="PANTHER" id="PTHR44019">
    <property type="entry name" value="WD REPEAT-CONTAINING PROTEIN 55"/>
    <property type="match status" value="1"/>
</dbReference>
<dbReference type="InterPro" id="IPR056884">
    <property type="entry name" value="NPHP3-like_N"/>
</dbReference>
<dbReference type="InterPro" id="IPR001680">
    <property type="entry name" value="WD40_rpt"/>
</dbReference>
<dbReference type="PROSITE" id="PS00678">
    <property type="entry name" value="WD_REPEATS_1"/>
    <property type="match status" value="11"/>
</dbReference>
<protein>
    <recommendedName>
        <fullName evidence="5">NACHT domain-containing protein</fullName>
    </recommendedName>
</protein>
<feature type="repeat" description="WD" evidence="3">
    <location>
        <begin position="1422"/>
        <end position="1455"/>
    </location>
</feature>
<dbReference type="SUPFAM" id="SSF52540">
    <property type="entry name" value="P-loop containing nucleoside triphosphate hydrolases"/>
    <property type="match status" value="1"/>
</dbReference>
<feature type="repeat" description="WD" evidence="3">
    <location>
        <begin position="1248"/>
        <end position="1289"/>
    </location>
</feature>
<feature type="repeat" description="WD" evidence="3">
    <location>
        <begin position="990"/>
        <end position="1031"/>
    </location>
</feature>